<evidence type="ECO:0000256" key="2">
    <source>
        <dbReference type="ARBA" id="ARBA00022692"/>
    </source>
</evidence>
<dbReference type="PROSITE" id="PS50011">
    <property type="entry name" value="PROTEIN_KINASE_DOM"/>
    <property type="match status" value="1"/>
</dbReference>
<evidence type="ECO:0000256" key="3">
    <source>
        <dbReference type="ARBA" id="ARBA00022989"/>
    </source>
</evidence>
<feature type="domain" description="Protein kinase" evidence="5">
    <location>
        <begin position="1"/>
        <end position="106"/>
    </location>
</feature>
<keyword evidence="4" id="KW-0472">Membrane</keyword>
<dbReference type="GO" id="GO:0005524">
    <property type="term" value="F:ATP binding"/>
    <property type="evidence" value="ECO:0007669"/>
    <property type="project" value="InterPro"/>
</dbReference>
<dbReference type="InterPro" id="IPR000719">
    <property type="entry name" value="Prot_kinase_dom"/>
</dbReference>
<organism evidence="6 7">
    <name type="scientific">Hypsibius exemplaris</name>
    <name type="common">Freshwater tardigrade</name>
    <dbReference type="NCBI Taxonomy" id="2072580"/>
    <lineage>
        <taxon>Eukaryota</taxon>
        <taxon>Metazoa</taxon>
        <taxon>Ecdysozoa</taxon>
        <taxon>Tardigrada</taxon>
        <taxon>Eutardigrada</taxon>
        <taxon>Parachela</taxon>
        <taxon>Hypsibioidea</taxon>
        <taxon>Hypsibiidae</taxon>
        <taxon>Hypsibius</taxon>
    </lineage>
</organism>
<reference evidence="7" key="1">
    <citation type="submission" date="2017-01" db="EMBL/GenBank/DDBJ databases">
        <title>Comparative genomics of anhydrobiosis in the tardigrade Hypsibius dujardini.</title>
        <authorList>
            <person name="Yoshida Y."/>
            <person name="Koutsovoulos G."/>
            <person name="Laetsch D."/>
            <person name="Stevens L."/>
            <person name="Kumar S."/>
            <person name="Horikawa D."/>
            <person name="Ishino K."/>
            <person name="Komine S."/>
            <person name="Tomita M."/>
            <person name="Blaxter M."/>
            <person name="Arakawa K."/>
        </authorList>
    </citation>
    <scope>NUCLEOTIDE SEQUENCE [LARGE SCALE GENOMIC DNA]</scope>
    <source>
        <strain evidence="7">Z151</strain>
    </source>
</reference>
<gene>
    <name evidence="6" type="ORF">BV898_04560</name>
</gene>
<dbReference type="Pfam" id="PF09320">
    <property type="entry name" value="DUF1977"/>
    <property type="match status" value="1"/>
</dbReference>
<dbReference type="EMBL" id="MTYJ01000023">
    <property type="protein sequence ID" value="OQV21351.1"/>
    <property type="molecule type" value="Genomic_DNA"/>
</dbReference>
<dbReference type="InterPro" id="IPR015399">
    <property type="entry name" value="DUF1977_DnaJ-like"/>
</dbReference>
<name>A0A1W0X1Q7_HYPEX</name>
<dbReference type="GO" id="GO:0030544">
    <property type="term" value="F:Hsp70 protein binding"/>
    <property type="evidence" value="ECO:0007669"/>
    <property type="project" value="TreeGrafter"/>
</dbReference>
<evidence type="ECO:0000313" key="6">
    <source>
        <dbReference type="EMBL" id="OQV21351.1"/>
    </source>
</evidence>
<evidence type="ECO:0000256" key="4">
    <source>
        <dbReference type="ARBA" id="ARBA00023136"/>
    </source>
</evidence>
<dbReference type="Proteomes" id="UP000192578">
    <property type="component" value="Unassembled WGS sequence"/>
</dbReference>
<dbReference type="OrthoDB" id="442087at2759"/>
<dbReference type="InterPro" id="IPR011009">
    <property type="entry name" value="Kinase-like_dom_sf"/>
</dbReference>
<evidence type="ECO:0000256" key="1">
    <source>
        <dbReference type="ARBA" id="ARBA00004167"/>
    </source>
</evidence>
<dbReference type="AlphaFoldDB" id="A0A1W0X1Q7"/>
<keyword evidence="2" id="KW-0812">Transmembrane</keyword>
<dbReference type="PANTHER" id="PTHR43908:SF3">
    <property type="entry name" value="AT29763P-RELATED"/>
    <property type="match status" value="1"/>
</dbReference>
<protein>
    <recommendedName>
        <fullName evidence="5">Protein kinase domain-containing protein</fullName>
    </recommendedName>
</protein>
<evidence type="ECO:0000259" key="5">
    <source>
        <dbReference type="PROSITE" id="PS50011"/>
    </source>
</evidence>
<evidence type="ECO:0000313" key="7">
    <source>
        <dbReference type="Proteomes" id="UP000192578"/>
    </source>
</evidence>
<keyword evidence="3" id="KW-1133">Transmembrane helix</keyword>
<comment type="subcellular location">
    <subcellularLocation>
        <location evidence="1">Membrane</location>
        <topology evidence="1">Single-pass membrane protein</topology>
    </subcellularLocation>
</comment>
<dbReference type="GO" id="GO:0005789">
    <property type="term" value="C:endoplasmic reticulum membrane"/>
    <property type="evidence" value="ECO:0007669"/>
    <property type="project" value="TreeGrafter"/>
</dbReference>
<proteinExistence type="predicted"/>
<dbReference type="Gene3D" id="1.10.510.10">
    <property type="entry name" value="Transferase(Phosphotransferase) domain 1"/>
    <property type="match status" value="1"/>
</dbReference>
<dbReference type="SUPFAM" id="SSF56112">
    <property type="entry name" value="Protein kinase-like (PK-like)"/>
    <property type="match status" value="1"/>
</dbReference>
<dbReference type="GO" id="GO:0071218">
    <property type="term" value="P:cellular response to misfolded protein"/>
    <property type="evidence" value="ECO:0007669"/>
    <property type="project" value="TreeGrafter"/>
</dbReference>
<accession>A0A1W0X1Q7</accession>
<dbReference type="InterPro" id="IPR051100">
    <property type="entry name" value="DnaJ_subfamily_B/C"/>
</dbReference>
<keyword evidence="7" id="KW-1185">Reference proteome</keyword>
<comment type="caution">
    <text evidence="6">The sequence shown here is derived from an EMBL/GenBank/DDBJ whole genome shotgun (WGS) entry which is preliminary data.</text>
</comment>
<dbReference type="GO" id="GO:0004672">
    <property type="term" value="F:protein kinase activity"/>
    <property type="evidence" value="ECO:0007669"/>
    <property type="project" value="InterPro"/>
</dbReference>
<dbReference type="PANTHER" id="PTHR43908">
    <property type="entry name" value="AT29763P-RELATED"/>
    <property type="match status" value="1"/>
</dbReference>
<sequence length="321" mass="36955">MMPWLGFGEKISRRPLRSSTDIWSLGCVVLDMYLVREGQEGLKLDIDLFDLQTIRGHVYEGFPLIPQLPKDLPDELKVLAGLCLKINPDERPTAATLLNYVDRASLMLKAFDLQEITATAIDHDGNRSSSTFKYTFKDCFSDLKFGFRRIPAGYAHCFAAHGLTQAIVQPEKTSLFIASCTSGNHHSGFTLFFQPSPLLLFLGLSLLSSLTYTEPVYNLQQSLKYPQQYLTRNLDVRFYLKDDIHTKLTNKEMLTIETSVEELYLNNLKESCVRERAYKENVMWRGRLYGDHKLVQKHYWRVLAQRFWKPGVRVILIGSWS</sequence>